<dbReference type="SUPFAM" id="SSF56784">
    <property type="entry name" value="HAD-like"/>
    <property type="match status" value="1"/>
</dbReference>
<dbReference type="AlphaFoldDB" id="A0AAJ0DGH5"/>
<dbReference type="EMBL" id="JAWDJX010000016">
    <property type="protein sequence ID" value="KAK3053473.1"/>
    <property type="molecule type" value="Genomic_DNA"/>
</dbReference>
<name>A0AAJ0DGH5_9PEZI</name>
<dbReference type="PANTHER" id="PTHR28181:SF1">
    <property type="entry name" value="COLD TOLERANCE PROTEIN 1"/>
    <property type="match status" value="1"/>
</dbReference>
<dbReference type="InterPro" id="IPR036412">
    <property type="entry name" value="HAD-like_sf"/>
</dbReference>
<gene>
    <name evidence="1" type="ORF">LTR09_005642</name>
</gene>
<comment type="caution">
    <text evidence="1">The sequence shown here is derived from an EMBL/GenBank/DDBJ whole genome shotgun (WGS) entry which is preliminary data.</text>
</comment>
<proteinExistence type="predicted"/>
<evidence type="ECO:0000313" key="1">
    <source>
        <dbReference type="EMBL" id="KAK3053473.1"/>
    </source>
</evidence>
<organism evidence="1 2">
    <name type="scientific">Extremus antarcticus</name>
    <dbReference type="NCBI Taxonomy" id="702011"/>
    <lineage>
        <taxon>Eukaryota</taxon>
        <taxon>Fungi</taxon>
        <taxon>Dikarya</taxon>
        <taxon>Ascomycota</taxon>
        <taxon>Pezizomycotina</taxon>
        <taxon>Dothideomycetes</taxon>
        <taxon>Dothideomycetidae</taxon>
        <taxon>Mycosphaerellales</taxon>
        <taxon>Extremaceae</taxon>
        <taxon>Extremus</taxon>
    </lineage>
</organism>
<dbReference type="Proteomes" id="UP001271007">
    <property type="component" value="Unassembled WGS sequence"/>
</dbReference>
<dbReference type="PANTHER" id="PTHR28181">
    <property type="entry name" value="UPF0655 PROTEIN YCR015C"/>
    <property type="match status" value="1"/>
</dbReference>
<protein>
    <submittedName>
        <fullName evidence="1">Uncharacterized protein</fullName>
    </submittedName>
</protein>
<accession>A0AAJ0DGH5</accession>
<reference evidence="1" key="1">
    <citation type="submission" date="2023-04" db="EMBL/GenBank/DDBJ databases">
        <title>Black Yeasts Isolated from many extreme environments.</title>
        <authorList>
            <person name="Coleine C."/>
            <person name="Stajich J.E."/>
            <person name="Selbmann L."/>
        </authorList>
    </citation>
    <scope>NUCLEOTIDE SEQUENCE</scope>
    <source>
        <strain evidence="1">CCFEE 5312</strain>
    </source>
</reference>
<keyword evidence="2" id="KW-1185">Reference proteome</keyword>
<evidence type="ECO:0000313" key="2">
    <source>
        <dbReference type="Proteomes" id="UP001271007"/>
    </source>
</evidence>
<sequence>MATKKPRIQLILDFDGTMTTADTTAVIGARVLAKARELAHDGLAEEELPKPMQFYSEQYMQEYSRWRESHARPKGGQSIEDEVSHLSASKAVEQDSFLRVRSAALEIPGGMRELERNKALRDDSMTEAGRGSVRTGEVHIREPQILHNLIAKADEDGNSWSIVSVNWSQHFILGALIEAGLVDQSRAEAVANKIRCNELLAPLRLDHDGQPSIICTAKDKQDQLRDLLARLSPENGFIQNHAPVSSQDKDANITIYIGDSTTDIGCLAGPAIGMYLSAGKADDAVLQTFERLGIACLPVSSLPTTDAPRKLLDISKELESQGKPSHIVCSIHSLAELYEWLSNLT</sequence>
<dbReference type="Gene3D" id="3.40.50.1000">
    <property type="entry name" value="HAD superfamily/HAD-like"/>
    <property type="match status" value="1"/>
</dbReference>
<dbReference type="InterPro" id="IPR050849">
    <property type="entry name" value="HAD-like_hydrolase_phosphatase"/>
</dbReference>
<dbReference type="InterPro" id="IPR023214">
    <property type="entry name" value="HAD_sf"/>
</dbReference>